<dbReference type="EMBL" id="JAQIZT010000002">
    <property type="protein sequence ID" value="KAJ7006071.1"/>
    <property type="molecule type" value="Genomic_DNA"/>
</dbReference>
<dbReference type="GO" id="GO:0032981">
    <property type="term" value="P:mitochondrial respiratory chain complex I assembly"/>
    <property type="evidence" value="ECO:0007669"/>
    <property type="project" value="TreeGrafter"/>
</dbReference>
<organism evidence="4 5">
    <name type="scientific">Populus alba x Populus x berolinensis</name>
    <dbReference type="NCBI Taxonomy" id="444605"/>
    <lineage>
        <taxon>Eukaryota</taxon>
        <taxon>Viridiplantae</taxon>
        <taxon>Streptophyta</taxon>
        <taxon>Embryophyta</taxon>
        <taxon>Tracheophyta</taxon>
        <taxon>Spermatophyta</taxon>
        <taxon>Magnoliopsida</taxon>
        <taxon>eudicotyledons</taxon>
        <taxon>Gunneridae</taxon>
        <taxon>Pentapetalae</taxon>
        <taxon>rosids</taxon>
        <taxon>fabids</taxon>
        <taxon>Malpighiales</taxon>
        <taxon>Salicaceae</taxon>
        <taxon>Saliceae</taxon>
        <taxon>Populus</taxon>
    </lineage>
</organism>
<protein>
    <submittedName>
        <fullName evidence="4">INDH1</fullName>
    </submittedName>
</protein>
<evidence type="ECO:0000313" key="5">
    <source>
        <dbReference type="Proteomes" id="UP001164929"/>
    </source>
</evidence>
<dbReference type="PANTHER" id="PTHR42961:SF2">
    <property type="entry name" value="IRON-SULFUR PROTEIN NUBPL"/>
    <property type="match status" value="1"/>
</dbReference>
<reference evidence="4" key="1">
    <citation type="journal article" date="2023" name="Mol. Ecol. Resour.">
        <title>Chromosome-level genome assembly of a triploid poplar Populus alba 'Berolinensis'.</title>
        <authorList>
            <person name="Chen S."/>
            <person name="Yu Y."/>
            <person name="Wang X."/>
            <person name="Wang S."/>
            <person name="Zhang T."/>
            <person name="Zhou Y."/>
            <person name="He R."/>
            <person name="Meng N."/>
            <person name="Wang Y."/>
            <person name="Liu W."/>
            <person name="Liu Z."/>
            <person name="Liu J."/>
            <person name="Guo Q."/>
            <person name="Huang H."/>
            <person name="Sederoff R.R."/>
            <person name="Wang G."/>
            <person name="Qu G."/>
            <person name="Chen S."/>
        </authorList>
    </citation>
    <scope>NUCLEOTIDE SEQUENCE</scope>
    <source>
        <strain evidence="4">SC-2020</strain>
    </source>
</reference>
<gene>
    <name evidence="4" type="ORF">NC653_005425</name>
</gene>
<dbReference type="SUPFAM" id="SSF52540">
    <property type="entry name" value="P-loop containing nucleoside triphosphate hydrolases"/>
    <property type="match status" value="1"/>
</dbReference>
<evidence type="ECO:0000256" key="1">
    <source>
        <dbReference type="ARBA" id="ARBA00022741"/>
    </source>
</evidence>
<dbReference type="Pfam" id="PF10609">
    <property type="entry name" value="ParA"/>
    <property type="match status" value="1"/>
</dbReference>
<dbReference type="GO" id="GO:0016226">
    <property type="term" value="P:iron-sulfur cluster assembly"/>
    <property type="evidence" value="ECO:0007669"/>
    <property type="project" value="InterPro"/>
</dbReference>
<dbReference type="Proteomes" id="UP001164929">
    <property type="component" value="Chromosome 2"/>
</dbReference>
<evidence type="ECO:0000313" key="4">
    <source>
        <dbReference type="EMBL" id="KAJ7006071.1"/>
    </source>
</evidence>
<dbReference type="InterPro" id="IPR033756">
    <property type="entry name" value="YlxH/NBP35"/>
</dbReference>
<sequence>MHVKHASIRWWMDMFLLHACAVPKLKSSASATCHGGIWDLYSIILGFVENMSFFKCPHCGEPSFIFGKEGTRNAAASMGYKLIGEIPLEVDIRKGSDEGVPVVISAPDSVISKAYGDTAQNVVSKLEELAKEQSLHPEINL</sequence>
<dbReference type="InterPro" id="IPR044304">
    <property type="entry name" value="NUBPL-like"/>
</dbReference>
<dbReference type="Gene3D" id="3.40.50.300">
    <property type="entry name" value="P-loop containing nucleotide triphosphate hydrolases"/>
    <property type="match status" value="1"/>
</dbReference>
<feature type="chain" id="PRO_5041959441" evidence="3">
    <location>
        <begin position="22"/>
        <end position="141"/>
    </location>
</feature>
<keyword evidence="3" id="KW-0732">Signal</keyword>
<dbReference type="PANTHER" id="PTHR42961">
    <property type="entry name" value="IRON-SULFUR PROTEIN NUBPL"/>
    <property type="match status" value="1"/>
</dbReference>
<dbReference type="GO" id="GO:0005524">
    <property type="term" value="F:ATP binding"/>
    <property type="evidence" value="ECO:0007669"/>
    <property type="project" value="UniProtKB-KW"/>
</dbReference>
<accession>A0AAD6RC98</accession>
<keyword evidence="5" id="KW-1185">Reference proteome</keyword>
<evidence type="ECO:0000256" key="3">
    <source>
        <dbReference type="SAM" id="SignalP"/>
    </source>
</evidence>
<proteinExistence type="predicted"/>
<dbReference type="AlphaFoldDB" id="A0AAD6RC98"/>
<keyword evidence="1" id="KW-0547">Nucleotide-binding</keyword>
<dbReference type="GO" id="GO:0005739">
    <property type="term" value="C:mitochondrion"/>
    <property type="evidence" value="ECO:0007669"/>
    <property type="project" value="TreeGrafter"/>
</dbReference>
<comment type="caution">
    <text evidence="4">The sequence shown here is derived from an EMBL/GenBank/DDBJ whole genome shotgun (WGS) entry which is preliminary data.</text>
</comment>
<dbReference type="GO" id="GO:0051539">
    <property type="term" value="F:4 iron, 4 sulfur cluster binding"/>
    <property type="evidence" value="ECO:0007669"/>
    <property type="project" value="TreeGrafter"/>
</dbReference>
<name>A0AAD6RC98_9ROSI</name>
<evidence type="ECO:0000256" key="2">
    <source>
        <dbReference type="ARBA" id="ARBA00022840"/>
    </source>
</evidence>
<dbReference type="InterPro" id="IPR027417">
    <property type="entry name" value="P-loop_NTPase"/>
</dbReference>
<keyword evidence="2" id="KW-0067">ATP-binding</keyword>
<feature type="signal peptide" evidence="3">
    <location>
        <begin position="1"/>
        <end position="21"/>
    </location>
</feature>